<keyword evidence="1" id="KW-0175">Coiled coil</keyword>
<dbReference type="Pfam" id="PF23435">
    <property type="entry name" value="DUF7121"/>
    <property type="match status" value="1"/>
</dbReference>
<organism evidence="3">
    <name type="scientific">marine sediment metagenome</name>
    <dbReference type="NCBI Taxonomy" id="412755"/>
    <lineage>
        <taxon>unclassified sequences</taxon>
        <taxon>metagenomes</taxon>
        <taxon>ecological metagenomes</taxon>
    </lineage>
</organism>
<reference evidence="3" key="1">
    <citation type="journal article" date="2014" name="Front. Microbiol.">
        <title>High frequency of phylogenetically diverse reductive dehalogenase-homologous genes in deep subseafloor sedimentary metagenomes.</title>
        <authorList>
            <person name="Kawai M."/>
            <person name="Futagami T."/>
            <person name="Toyoda A."/>
            <person name="Takaki Y."/>
            <person name="Nishi S."/>
            <person name="Hori S."/>
            <person name="Arai W."/>
            <person name="Tsubouchi T."/>
            <person name="Morono Y."/>
            <person name="Uchiyama I."/>
            <person name="Ito T."/>
            <person name="Fujiyama A."/>
            <person name="Inagaki F."/>
            <person name="Takami H."/>
        </authorList>
    </citation>
    <scope>NUCLEOTIDE SEQUENCE</scope>
    <source>
        <strain evidence="3">Expedition CK06-06</strain>
    </source>
</reference>
<evidence type="ECO:0000256" key="2">
    <source>
        <dbReference type="SAM" id="MobiDB-lite"/>
    </source>
</evidence>
<feature type="compositionally biased region" description="Basic and acidic residues" evidence="2">
    <location>
        <begin position="237"/>
        <end position="246"/>
    </location>
</feature>
<sequence>DELNKKTKKFITELQAIDGEIDGYLKVVKDDYKKKRDYWNDKVKKLKDKKIEYKQLLDKFIDDGKKLLKASKKGKDTKKFISIKQIDKKIDNLERRIEIENLEIVEENEIVDKIRELAKIKHDFLDEQQNSDYLRIERKIKIVKINLNKIYEQLSKWSNKSQNYHAKMHETYETINELREKKKALEEELIENKKAADQYHEQLLRVMDKRKKISKGKRPYHSSQSRSKTPYRKNTRKNNELEKLKREKLAIALEKQKAGKKLNLFEARLILEQPKD</sequence>
<feature type="region of interest" description="Disordered" evidence="2">
    <location>
        <begin position="210"/>
        <end position="246"/>
    </location>
</feature>
<gene>
    <name evidence="3" type="ORF">S01H4_38260</name>
</gene>
<protein>
    <submittedName>
        <fullName evidence="3">Uncharacterized protein</fullName>
    </submittedName>
</protein>
<comment type="caution">
    <text evidence="3">The sequence shown here is derived from an EMBL/GenBank/DDBJ whole genome shotgun (WGS) entry which is preliminary data.</text>
</comment>
<feature type="non-terminal residue" evidence="3">
    <location>
        <position position="1"/>
    </location>
</feature>
<proteinExistence type="predicted"/>
<feature type="coiled-coil region" evidence="1">
    <location>
        <begin position="29"/>
        <end position="110"/>
    </location>
</feature>
<evidence type="ECO:0000313" key="3">
    <source>
        <dbReference type="EMBL" id="GAH04968.1"/>
    </source>
</evidence>
<dbReference type="InterPro" id="IPR055545">
    <property type="entry name" value="DUF7121"/>
</dbReference>
<accession>X1E8L6</accession>
<evidence type="ECO:0000256" key="1">
    <source>
        <dbReference type="SAM" id="Coils"/>
    </source>
</evidence>
<feature type="compositionally biased region" description="Basic residues" evidence="2">
    <location>
        <begin position="210"/>
        <end position="220"/>
    </location>
</feature>
<dbReference type="AlphaFoldDB" id="X1E8L6"/>
<dbReference type="EMBL" id="BART01020622">
    <property type="protein sequence ID" value="GAH04968.1"/>
    <property type="molecule type" value="Genomic_DNA"/>
</dbReference>
<name>X1E8L6_9ZZZZ</name>
<feature type="coiled-coil region" evidence="1">
    <location>
        <begin position="168"/>
        <end position="202"/>
    </location>
</feature>